<dbReference type="EC" id="3.2.1.1" evidence="3"/>
<feature type="domain" description="Glycosyl hydrolase family 13 catalytic" evidence="4">
    <location>
        <begin position="16"/>
        <end position="458"/>
    </location>
</feature>
<gene>
    <name evidence="5" type="ORF">ACFSCS_06710</name>
</gene>
<dbReference type="SMART" id="SM00642">
    <property type="entry name" value="Aamy"/>
    <property type="match status" value="1"/>
</dbReference>
<dbReference type="SUPFAM" id="SSF51445">
    <property type="entry name" value="(Trans)glycosidases"/>
    <property type="match status" value="1"/>
</dbReference>
<dbReference type="Gene3D" id="3.90.400.10">
    <property type="entry name" value="Oligo-1,6-glucosidase, Domain 2"/>
    <property type="match status" value="1"/>
</dbReference>
<dbReference type="CDD" id="cd11334">
    <property type="entry name" value="AmyAc_TreS"/>
    <property type="match status" value="1"/>
</dbReference>
<keyword evidence="6" id="KW-1185">Reference proteome</keyword>
<dbReference type="PRINTS" id="PR00110">
    <property type="entry name" value="ALPHAAMYLASE"/>
</dbReference>
<comment type="caution">
    <text evidence="5">The sequence shown here is derived from an EMBL/GenBank/DDBJ whole genome shotgun (WGS) entry which is preliminary data.</text>
</comment>
<reference evidence="6" key="1">
    <citation type="journal article" date="2019" name="Int. J. Syst. Evol. Microbiol.">
        <title>The Global Catalogue of Microorganisms (GCM) 10K type strain sequencing project: providing services to taxonomists for standard genome sequencing and annotation.</title>
        <authorList>
            <consortium name="The Broad Institute Genomics Platform"/>
            <consortium name="The Broad Institute Genome Sequencing Center for Infectious Disease"/>
            <person name="Wu L."/>
            <person name="Ma J."/>
        </authorList>
    </citation>
    <scope>NUCLEOTIDE SEQUENCE [LARGE SCALE GENOMIC DNA]</scope>
    <source>
        <strain evidence="6">CAIM 431</strain>
    </source>
</reference>
<sequence length="560" mass="64040">MSQTADLWWKNGVFYCAPVQAFLDTDGDGTGDLPGMTRRIDYLADLGVTVLWLMPFYPSGGVDDGYDVTDFYGVDPRYGNLGDFVELVQTAQSRGIRVIIDFVMNHTSDQHPWFKESRKSVDNPYRDHYVWRSSTPPDTSEAVVFPDVEDSLWELDERTGEYYLHNFYRQQPDLNVANPVVREEITKVMGFWLQLGVSGFRVDAVPFMFSRDDLPAEESRFQYDPHEALRHLRSFCQRKGADIVLLGEVNVPFAEQKKFFGGSDGDELTMQFDFIGMQAFWLSLARQDARPLAKALRRRPETDVVSQYANFVRNHDELTLDKLTESERQEVFQAFGPDPDMQIYERGLRRRLPTMLQGDPRRIKMAYSLMFSLPGTPTLFYGEEIGMGENLDVEGRYAVRTPMQWNDEPLGGFSTARPSRLVRPLPGGGYGPEHVNVASQRRDPDSLWRFIRKLVRVRRQSPEVGFGDYTELRCSDNHVLAHAVQVDDWSLVAVHNFSPEATTVRLDLEPTASGRPAILSLVDLLSDRCIVADVDVLDLEVAGYDHHWFRVHREGDDRIG</sequence>
<dbReference type="InterPro" id="IPR045857">
    <property type="entry name" value="O16G_dom_2"/>
</dbReference>
<evidence type="ECO:0000259" key="4">
    <source>
        <dbReference type="SMART" id="SM00642"/>
    </source>
</evidence>
<dbReference type="InterPro" id="IPR006046">
    <property type="entry name" value="Alpha_amylase"/>
</dbReference>
<dbReference type="InterPro" id="IPR006047">
    <property type="entry name" value="GH13_cat_dom"/>
</dbReference>
<evidence type="ECO:0000256" key="3">
    <source>
        <dbReference type="RuleBase" id="RU361134"/>
    </source>
</evidence>
<comment type="similarity">
    <text evidence="1 2">Belongs to the glycosyl hydrolase 13 family.</text>
</comment>
<accession>A0ABW4RV25</accession>
<dbReference type="PANTHER" id="PTHR10357">
    <property type="entry name" value="ALPHA-AMYLASE FAMILY MEMBER"/>
    <property type="match status" value="1"/>
</dbReference>
<keyword evidence="3" id="KW-0326">Glycosidase</keyword>
<evidence type="ECO:0000256" key="1">
    <source>
        <dbReference type="ARBA" id="ARBA00008061"/>
    </source>
</evidence>
<evidence type="ECO:0000256" key="2">
    <source>
        <dbReference type="RuleBase" id="RU003615"/>
    </source>
</evidence>
<dbReference type="Gene3D" id="2.60.40.1180">
    <property type="entry name" value="Golgi alpha-mannosidase II"/>
    <property type="match status" value="1"/>
</dbReference>
<dbReference type="InterPro" id="IPR017853">
    <property type="entry name" value="GH"/>
</dbReference>
<keyword evidence="3" id="KW-0119">Carbohydrate metabolism</keyword>
<evidence type="ECO:0000313" key="5">
    <source>
        <dbReference type="EMBL" id="MFD1889880.1"/>
    </source>
</evidence>
<evidence type="ECO:0000313" key="6">
    <source>
        <dbReference type="Proteomes" id="UP001597326"/>
    </source>
</evidence>
<dbReference type="EMBL" id="JBHUFZ010000015">
    <property type="protein sequence ID" value="MFD1889880.1"/>
    <property type="molecule type" value="Genomic_DNA"/>
</dbReference>
<dbReference type="RefSeq" id="WP_343873510.1">
    <property type="nucleotide sequence ID" value="NZ_BAAAIX010000016.1"/>
</dbReference>
<protein>
    <recommendedName>
        <fullName evidence="3">Alpha-amylase</fullName>
        <ecNumber evidence="3">3.2.1.1</ecNumber>
    </recommendedName>
</protein>
<name>A0ABW4RV25_9ACTN</name>
<organism evidence="5 6">
    <name type="scientific">Luteococcus peritonei</name>
    <dbReference type="NCBI Taxonomy" id="88874"/>
    <lineage>
        <taxon>Bacteria</taxon>
        <taxon>Bacillati</taxon>
        <taxon>Actinomycetota</taxon>
        <taxon>Actinomycetes</taxon>
        <taxon>Propionibacteriales</taxon>
        <taxon>Propionibacteriaceae</taxon>
        <taxon>Luteococcus</taxon>
    </lineage>
</organism>
<dbReference type="Gene3D" id="3.20.20.80">
    <property type="entry name" value="Glycosidases"/>
    <property type="match status" value="1"/>
</dbReference>
<dbReference type="Pfam" id="PF00128">
    <property type="entry name" value="Alpha-amylase"/>
    <property type="match status" value="2"/>
</dbReference>
<comment type="catalytic activity">
    <reaction evidence="3">
        <text>Endohydrolysis of (1-&gt;4)-alpha-D-glucosidic linkages in polysaccharides containing three or more (1-&gt;4)-alpha-linked D-glucose units.</text>
        <dbReference type="EC" id="3.2.1.1"/>
    </reaction>
</comment>
<dbReference type="Proteomes" id="UP001597326">
    <property type="component" value="Unassembled WGS sequence"/>
</dbReference>
<dbReference type="SUPFAM" id="SSF51011">
    <property type="entry name" value="Glycosyl hydrolase domain"/>
    <property type="match status" value="1"/>
</dbReference>
<keyword evidence="3" id="KW-0378">Hydrolase</keyword>
<dbReference type="PANTHER" id="PTHR10357:SF219">
    <property type="entry name" value="MALTOSE ALPHA-D-GLUCOSYLTRANSFERASE"/>
    <property type="match status" value="1"/>
</dbReference>
<dbReference type="InterPro" id="IPR013780">
    <property type="entry name" value="Glyco_hydro_b"/>
</dbReference>
<proteinExistence type="inferred from homology"/>